<keyword evidence="8" id="KW-1185">Reference proteome</keyword>
<evidence type="ECO:0000259" key="4">
    <source>
        <dbReference type="Pfam" id="PF00534"/>
    </source>
</evidence>
<dbReference type="EMBL" id="CP041616">
    <property type="protein sequence ID" value="QDO90186.1"/>
    <property type="molecule type" value="Genomic_DNA"/>
</dbReference>
<dbReference type="PANTHER" id="PTHR45947:SF3">
    <property type="entry name" value="SULFOQUINOVOSYL TRANSFERASE SQD2"/>
    <property type="match status" value="1"/>
</dbReference>
<dbReference type="InterPro" id="IPR001173">
    <property type="entry name" value="Glyco_trans_2-like"/>
</dbReference>
<dbReference type="Pfam" id="PF13439">
    <property type="entry name" value="Glyco_transf_4"/>
    <property type="match status" value="1"/>
</dbReference>
<protein>
    <recommendedName>
        <fullName evidence="1">D-inositol 3-phosphate glycosyltransferase</fullName>
    </recommendedName>
</protein>
<feature type="domain" description="Glycosyltransferase subfamily 4-like N-terminal" evidence="5">
    <location>
        <begin position="15"/>
        <end position="167"/>
    </location>
</feature>
<proteinExistence type="predicted"/>
<keyword evidence="2" id="KW-0328">Glycosyltransferase</keyword>
<evidence type="ECO:0000256" key="2">
    <source>
        <dbReference type="ARBA" id="ARBA00022676"/>
    </source>
</evidence>
<dbReference type="OrthoDB" id="9771846at2"/>
<feature type="domain" description="Glycosyltransferase 2-like" evidence="6">
    <location>
        <begin position="514"/>
        <end position="593"/>
    </location>
</feature>
<accession>A0A516GF91</accession>
<evidence type="ECO:0000256" key="1">
    <source>
        <dbReference type="ARBA" id="ARBA00021292"/>
    </source>
</evidence>
<dbReference type="Gene3D" id="3.90.550.10">
    <property type="entry name" value="Spore Coat Polysaccharide Biosynthesis Protein SpsA, Chain A"/>
    <property type="match status" value="1"/>
</dbReference>
<dbReference type="SUPFAM" id="SSF53756">
    <property type="entry name" value="UDP-Glycosyltransferase/glycogen phosphorylase"/>
    <property type="match status" value="1"/>
</dbReference>
<evidence type="ECO:0000313" key="8">
    <source>
        <dbReference type="Proteomes" id="UP000315395"/>
    </source>
</evidence>
<dbReference type="Pfam" id="PF00534">
    <property type="entry name" value="Glycos_transf_1"/>
    <property type="match status" value="1"/>
</dbReference>
<name>A0A516GF91_9MICO</name>
<gene>
    <name evidence="7" type="ORF">FNH13_02950</name>
</gene>
<evidence type="ECO:0000256" key="3">
    <source>
        <dbReference type="ARBA" id="ARBA00022679"/>
    </source>
</evidence>
<evidence type="ECO:0000259" key="6">
    <source>
        <dbReference type="Pfam" id="PF13632"/>
    </source>
</evidence>
<keyword evidence="3 7" id="KW-0808">Transferase</keyword>
<dbReference type="GO" id="GO:1901137">
    <property type="term" value="P:carbohydrate derivative biosynthetic process"/>
    <property type="evidence" value="ECO:0007669"/>
    <property type="project" value="UniProtKB-ARBA"/>
</dbReference>
<evidence type="ECO:0000313" key="7">
    <source>
        <dbReference type="EMBL" id="QDO90186.1"/>
    </source>
</evidence>
<organism evidence="7 8">
    <name type="scientific">Ornithinimicrobium ciconiae</name>
    <dbReference type="NCBI Taxonomy" id="2594265"/>
    <lineage>
        <taxon>Bacteria</taxon>
        <taxon>Bacillati</taxon>
        <taxon>Actinomycetota</taxon>
        <taxon>Actinomycetes</taxon>
        <taxon>Micrococcales</taxon>
        <taxon>Ornithinimicrobiaceae</taxon>
        <taxon>Ornithinimicrobium</taxon>
    </lineage>
</organism>
<dbReference type="InterPro" id="IPR050194">
    <property type="entry name" value="Glycosyltransferase_grp1"/>
</dbReference>
<dbReference type="PANTHER" id="PTHR45947">
    <property type="entry name" value="SULFOQUINOVOSYL TRANSFERASE SQD2"/>
    <property type="match status" value="1"/>
</dbReference>
<evidence type="ECO:0000259" key="5">
    <source>
        <dbReference type="Pfam" id="PF13439"/>
    </source>
</evidence>
<dbReference type="KEGG" id="orz:FNH13_02950"/>
<feature type="domain" description="Glycosyl transferase family 1" evidence="4">
    <location>
        <begin position="183"/>
        <end position="330"/>
    </location>
</feature>
<dbReference type="SUPFAM" id="SSF53448">
    <property type="entry name" value="Nucleotide-diphospho-sugar transferases"/>
    <property type="match status" value="1"/>
</dbReference>
<dbReference type="InterPro" id="IPR029044">
    <property type="entry name" value="Nucleotide-diphossugar_trans"/>
</dbReference>
<reference evidence="7 8" key="1">
    <citation type="submission" date="2019-07" db="EMBL/GenBank/DDBJ databases">
        <title>complete genome sequencing of Ornithinimicrobium sp. H23M54.</title>
        <authorList>
            <person name="Bae J.-W."/>
            <person name="Lee S.-Y."/>
        </authorList>
    </citation>
    <scope>NUCLEOTIDE SEQUENCE [LARGE SCALE GENOMIC DNA]</scope>
    <source>
        <strain evidence="7 8">H23M54</strain>
    </source>
</reference>
<dbReference type="Gene3D" id="3.40.50.2000">
    <property type="entry name" value="Glycogen Phosphorylase B"/>
    <property type="match status" value="2"/>
</dbReference>
<dbReference type="InterPro" id="IPR001296">
    <property type="entry name" value="Glyco_trans_1"/>
</dbReference>
<dbReference type="GO" id="GO:0016757">
    <property type="term" value="F:glycosyltransferase activity"/>
    <property type="evidence" value="ECO:0007669"/>
    <property type="project" value="UniProtKB-KW"/>
</dbReference>
<dbReference type="Proteomes" id="UP000315395">
    <property type="component" value="Chromosome"/>
</dbReference>
<sequence>MFHSAVVDAWRARERELRELGHDVHLLTAQRWDEGGSDVHLEPRSGEQVEGLRTFGRHPALFLYDPRPIWRAMGQDWDVIDIHEEPFALSTAEILAIRKLRRNSAPYVLYSAQNLEKRYPVPFRWLEGWSLRHAAGVQVCNDEAGRILQRKGFPGQPRTIPLGVDLAHFTVSDRPPVSDAPVRVGYVGRLAPHKGVAVLLASLAKLPQLHLTIAGSGPQEEELRQLSRELGIETRMTWLGGVSQEDLPAVYASFDVLAVPSLTTPGWVEQFGRVVIEAMASGVPVVASVSGALPEVVGETGILVPEGDPTALAEALMRVGCSTDLQAVLRQRGLHRAQECSWPAVAADFDELYRVATHQQSLEATDLAPEVVVVAYGAPDLLSETLTSVAGLTVTVVDNSSRDDVMAVCAVAGVRYLDPGHNGGFGTGVNYALARRLTPESDMLLLNPDARITVDGVRRLHHALRSDPTLGSVGSAQVDIAGAAARVAWPWPTPLRSWIEAAGLGRLNSSKDYVIGSVLMLRSEALAQVGGFDEDFFLYAEETDWARRASLMGWRHRVVDSVTATHVGAGTSSDPLRRDTHFYAGQERYFRKHHGALGWQVTRLAQLSGSLVRGVLLPGPRGTAARTRAKLLRAGPRRREREALARLVA</sequence>
<dbReference type="Pfam" id="PF13632">
    <property type="entry name" value="Glyco_trans_2_3"/>
    <property type="match status" value="1"/>
</dbReference>
<dbReference type="InterPro" id="IPR028098">
    <property type="entry name" value="Glyco_trans_4-like_N"/>
</dbReference>
<dbReference type="AlphaFoldDB" id="A0A516GF91"/>